<keyword evidence="3" id="KW-0813">Transport</keyword>
<evidence type="ECO:0000256" key="2">
    <source>
        <dbReference type="ARBA" id="ARBA00009598"/>
    </source>
</evidence>
<dbReference type="OrthoDB" id="3639251at2759"/>
<sequence length="543" mass="59765">MPTSRRQKMSINSPPIGVTVLAKLTSNVCPSIHFNRFLLYKTSVLVLTYVAYVCYHMTRKPIAVVKSVLHQNCSDLPRPSDFKINSFNDETWCDYAPFDGSDASALLGILDSSFLFCYAIAMFFSGLIAERVSLRYYLSLGMLLSGFFCYTFGYAKTKDVHSLAYFVIVQSFAGIFQTTGWPGVVTVVSRWCGKSKRGLILGIWNSHTSIGNMLGTYIAAHYVATDWSMSFIVPGFIMGIVGFIIFLFLVDSPEIVGMQHEVTAANPEDTSNYRRFDDSDESGLGEVTIRTEHESNPSLRSLRGSLNSESQRYNERTPMLGMNSNHHETPIGFIGALKIPGVIEFSLCLFFSKLVNYTFLFWLPLYIKNTTPLTPEASAELSMVFDIGGIVGAIATGVISDTTSMPASTCVGMLFVAAPLLFIYETYGALSWLINVSMLFVLGLFVNGPYALITTSVSAELGQHKSLEGNGKALATVTSIIDGTGSIGAAVGPLIAGLVQAGGWQNVFYMLISSNIIAMLLLFRLVRKEFSKLNRRRNNIRIE</sequence>
<dbReference type="Gene3D" id="1.20.1250.20">
    <property type="entry name" value="MFS general substrate transporter like domains"/>
    <property type="match status" value="2"/>
</dbReference>
<evidence type="ECO:0000256" key="10">
    <source>
        <dbReference type="SAM" id="Phobius"/>
    </source>
</evidence>
<comment type="subcellular location">
    <subcellularLocation>
        <location evidence="1">Membrane</location>
        <topology evidence="1">Multi-pass membrane protein</topology>
    </subcellularLocation>
</comment>
<proteinExistence type="inferred from homology"/>
<evidence type="ECO:0000313" key="13">
    <source>
        <dbReference type="Proteomes" id="UP000183832"/>
    </source>
</evidence>
<dbReference type="InterPro" id="IPR036259">
    <property type="entry name" value="MFS_trans_sf"/>
</dbReference>
<dbReference type="PANTHER" id="PTHR43184:SF12">
    <property type="entry name" value="SUGAR PHOSPHATE EXCHANGER 3"/>
    <property type="match status" value="1"/>
</dbReference>
<evidence type="ECO:0000256" key="1">
    <source>
        <dbReference type="ARBA" id="ARBA00004141"/>
    </source>
</evidence>
<feature type="transmembrane region" description="Helical" evidence="10">
    <location>
        <begin position="105"/>
        <end position="129"/>
    </location>
</feature>
<keyword evidence="5 10" id="KW-0812">Transmembrane</keyword>
<gene>
    <name evidence="12" type="ORF">CLUMA_CG000027</name>
</gene>
<feature type="transmembrane region" description="Helical" evidence="10">
    <location>
        <begin position="473"/>
        <end position="495"/>
    </location>
</feature>
<evidence type="ECO:0000256" key="9">
    <source>
        <dbReference type="ARBA" id="ARBA00042039"/>
    </source>
</evidence>
<feature type="transmembrane region" description="Helical" evidence="10">
    <location>
        <begin position="379"/>
        <end position="399"/>
    </location>
</feature>
<dbReference type="PIRSF" id="PIRSF002808">
    <property type="entry name" value="Hexose_phosphate_transp"/>
    <property type="match status" value="1"/>
</dbReference>
<evidence type="ECO:0000256" key="8">
    <source>
        <dbReference type="ARBA" id="ARBA00041091"/>
    </source>
</evidence>
<dbReference type="PROSITE" id="PS50850">
    <property type="entry name" value="MFS"/>
    <property type="match status" value="1"/>
</dbReference>
<dbReference type="InterPro" id="IPR011701">
    <property type="entry name" value="MFS"/>
</dbReference>
<keyword evidence="13" id="KW-1185">Reference proteome</keyword>
<accession>A0A1J1HEC3</accession>
<dbReference type="GO" id="GO:0022857">
    <property type="term" value="F:transmembrane transporter activity"/>
    <property type="evidence" value="ECO:0007669"/>
    <property type="project" value="InterPro"/>
</dbReference>
<dbReference type="GO" id="GO:0016020">
    <property type="term" value="C:membrane"/>
    <property type="evidence" value="ECO:0007669"/>
    <property type="project" value="UniProtKB-SubCell"/>
</dbReference>
<feature type="transmembrane region" description="Helical" evidence="10">
    <location>
        <begin position="163"/>
        <end position="187"/>
    </location>
</feature>
<organism evidence="12 13">
    <name type="scientific">Clunio marinus</name>
    <dbReference type="NCBI Taxonomy" id="568069"/>
    <lineage>
        <taxon>Eukaryota</taxon>
        <taxon>Metazoa</taxon>
        <taxon>Ecdysozoa</taxon>
        <taxon>Arthropoda</taxon>
        <taxon>Hexapoda</taxon>
        <taxon>Insecta</taxon>
        <taxon>Pterygota</taxon>
        <taxon>Neoptera</taxon>
        <taxon>Endopterygota</taxon>
        <taxon>Diptera</taxon>
        <taxon>Nematocera</taxon>
        <taxon>Chironomoidea</taxon>
        <taxon>Chironomidae</taxon>
        <taxon>Clunio</taxon>
    </lineage>
</organism>
<dbReference type="EMBL" id="CVRI01000001">
    <property type="protein sequence ID" value="CRK86179.1"/>
    <property type="molecule type" value="Genomic_DNA"/>
</dbReference>
<feature type="transmembrane region" description="Helical" evidence="10">
    <location>
        <begin position="507"/>
        <end position="526"/>
    </location>
</feature>
<dbReference type="STRING" id="568069.A0A1J1HEC3"/>
<dbReference type="SUPFAM" id="SSF103473">
    <property type="entry name" value="MFS general substrate transporter"/>
    <property type="match status" value="1"/>
</dbReference>
<dbReference type="InterPro" id="IPR000849">
    <property type="entry name" value="Sugar_P_transporter"/>
</dbReference>
<feature type="transmembrane region" description="Helical" evidence="10">
    <location>
        <begin position="136"/>
        <end position="157"/>
    </location>
</feature>
<feature type="transmembrane region" description="Helical" evidence="10">
    <location>
        <begin position="199"/>
        <end position="219"/>
    </location>
</feature>
<keyword evidence="7 10" id="KW-0472">Membrane</keyword>
<dbReference type="Proteomes" id="UP000183832">
    <property type="component" value="Unassembled WGS sequence"/>
</dbReference>
<comment type="similarity">
    <text evidence="2">Belongs to the major facilitator superfamily. Organophosphate:Pi antiporter (OPA) (TC 2.A.1.4) family.</text>
</comment>
<dbReference type="Pfam" id="PF07690">
    <property type="entry name" value="MFS_1"/>
    <property type="match status" value="1"/>
</dbReference>
<feature type="transmembrane region" description="Helical" evidence="10">
    <location>
        <begin position="347"/>
        <end position="367"/>
    </location>
</feature>
<dbReference type="AlphaFoldDB" id="A0A1J1HEC3"/>
<feature type="transmembrane region" description="Helical" evidence="10">
    <location>
        <begin position="430"/>
        <end position="452"/>
    </location>
</feature>
<dbReference type="PANTHER" id="PTHR43184">
    <property type="entry name" value="MAJOR FACILITATOR SUPERFAMILY TRANSPORTER 16, ISOFORM B"/>
    <property type="match status" value="1"/>
</dbReference>
<feature type="domain" description="Major facilitator superfamily (MFS) profile" evidence="11">
    <location>
        <begin position="44"/>
        <end position="530"/>
    </location>
</feature>
<evidence type="ECO:0000259" key="11">
    <source>
        <dbReference type="PROSITE" id="PS50850"/>
    </source>
</evidence>
<name>A0A1J1HEC3_9DIPT</name>
<evidence type="ECO:0000256" key="7">
    <source>
        <dbReference type="ARBA" id="ARBA00023136"/>
    </source>
</evidence>
<reference evidence="12 13" key="1">
    <citation type="submission" date="2015-04" db="EMBL/GenBank/DDBJ databases">
        <authorList>
            <person name="Syromyatnikov M.Y."/>
            <person name="Popov V.N."/>
        </authorList>
    </citation>
    <scope>NUCLEOTIDE SEQUENCE [LARGE SCALE GENOMIC DNA]</scope>
</reference>
<protein>
    <recommendedName>
        <fullName evidence="8">Sugar phosphate exchanger 3</fullName>
    </recommendedName>
    <alternativeName>
        <fullName evidence="9">Solute carrier family 37 member 3</fullName>
    </alternativeName>
</protein>
<evidence type="ECO:0000256" key="6">
    <source>
        <dbReference type="ARBA" id="ARBA00022989"/>
    </source>
</evidence>
<evidence type="ECO:0000313" key="12">
    <source>
        <dbReference type="EMBL" id="CRK86179.1"/>
    </source>
</evidence>
<keyword evidence="4" id="KW-0762">Sugar transport</keyword>
<evidence type="ECO:0000256" key="3">
    <source>
        <dbReference type="ARBA" id="ARBA00022448"/>
    </source>
</evidence>
<feature type="transmembrane region" description="Helical" evidence="10">
    <location>
        <begin position="406"/>
        <end position="424"/>
    </location>
</feature>
<evidence type="ECO:0000256" key="4">
    <source>
        <dbReference type="ARBA" id="ARBA00022597"/>
    </source>
</evidence>
<dbReference type="InterPro" id="IPR020846">
    <property type="entry name" value="MFS_dom"/>
</dbReference>
<feature type="transmembrane region" description="Helical" evidence="10">
    <location>
        <begin position="231"/>
        <end position="250"/>
    </location>
</feature>
<keyword evidence="6 10" id="KW-1133">Transmembrane helix</keyword>
<feature type="transmembrane region" description="Helical" evidence="10">
    <location>
        <begin position="38"/>
        <end position="58"/>
    </location>
</feature>
<evidence type="ECO:0000256" key="5">
    <source>
        <dbReference type="ARBA" id="ARBA00022692"/>
    </source>
</evidence>